<evidence type="ECO:0008006" key="3">
    <source>
        <dbReference type="Google" id="ProtNLM"/>
    </source>
</evidence>
<feature type="signal peptide" evidence="1">
    <location>
        <begin position="1"/>
        <end position="19"/>
    </location>
</feature>
<dbReference type="AlphaFoldDB" id="A0A0E9XKK9"/>
<evidence type="ECO:0000313" key="2">
    <source>
        <dbReference type="EMBL" id="JAI03215.1"/>
    </source>
</evidence>
<protein>
    <recommendedName>
        <fullName evidence="3">Secreted protein</fullName>
    </recommendedName>
</protein>
<sequence length="80" mass="8910">MKIIYSVFCCCCCCLKLQGLNAPATVKLADCQISSITNVHCCTLQFKKYIFLNRKLKISDHKGNALKTCTKSMTAQLLVC</sequence>
<proteinExistence type="predicted"/>
<reference evidence="2" key="2">
    <citation type="journal article" date="2015" name="Fish Shellfish Immunol.">
        <title>Early steps in the European eel (Anguilla anguilla)-Vibrio vulnificus interaction in the gills: Role of the RtxA13 toxin.</title>
        <authorList>
            <person name="Callol A."/>
            <person name="Pajuelo D."/>
            <person name="Ebbesson L."/>
            <person name="Teles M."/>
            <person name="MacKenzie S."/>
            <person name="Amaro C."/>
        </authorList>
    </citation>
    <scope>NUCLEOTIDE SEQUENCE</scope>
</reference>
<organism evidence="2">
    <name type="scientific">Anguilla anguilla</name>
    <name type="common">European freshwater eel</name>
    <name type="synonym">Muraena anguilla</name>
    <dbReference type="NCBI Taxonomy" id="7936"/>
    <lineage>
        <taxon>Eukaryota</taxon>
        <taxon>Metazoa</taxon>
        <taxon>Chordata</taxon>
        <taxon>Craniata</taxon>
        <taxon>Vertebrata</taxon>
        <taxon>Euteleostomi</taxon>
        <taxon>Actinopterygii</taxon>
        <taxon>Neopterygii</taxon>
        <taxon>Teleostei</taxon>
        <taxon>Anguilliformes</taxon>
        <taxon>Anguillidae</taxon>
        <taxon>Anguilla</taxon>
    </lineage>
</organism>
<keyword evidence="1" id="KW-0732">Signal</keyword>
<dbReference type="EMBL" id="GBXM01005363">
    <property type="protein sequence ID" value="JAI03215.1"/>
    <property type="molecule type" value="Transcribed_RNA"/>
</dbReference>
<evidence type="ECO:0000256" key="1">
    <source>
        <dbReference type="SAM" id="SignalP"/>
    </source>
</evidence>
<accession>A0A0E9XKK9</accession>
<name>A0A0E9XKK9_ANGAN</name>
<feature type="chain" id="PRO_5002435067" description="Secreted protein" evidence="1">
    <location>
        <begin position="20"/>
        <end position="80"/>
    </location>
</feature>
<reference evidence="2" key="1">
    <citation type="submission" date="2014-11" db="EMBL/GenBank/DDBJ databases">
        <authorList>
            <person name="Amaro Gonzalez C."/>
        </authorList>
    </citation>
    <scope>NUCLEOTIDE SEQUENCE</scope>
</reference>